<proteinExistence type="predicted"/>
<dbReference type="PANTHER" id="PTHR14303">
    <property type="entry name" value="DNA POLYMERASE DELTA SUBUNIT 4"/>
    <property type="match status" value="1"/>
</dbReference>
<accession>A0A7S3BCV9</accession>
<dbReference type="Pfam" id="PF04081">
    <property type="entry name" value="DNA_pol_delta_4"/>
    <property type="match status" value="1"/>
</dbReference>
<dbReference type="GO" id="GO:0003887">
    <property type="term" value="F:DNA-directed DNA polymerase activity"/>
    <property type="evidence" value="ECO:0007669"/>
    <property type="project" value="TreeGrafter"/>
</dbReference>
<feature type="region of interest" description="Disordered" evidence="1">
    <location>
        <begin position="1"/>
        <end position="48"/>
    </location>
</feature>
<dbReference type="GO" id="GO:0000731">
    <property type="term" value="P:DNA synthesis involved in DNA repair"/>
    <property type="evidence" value="ECO:0007669"/>
    <property type="project" value="InterPro"/>
</dbReference>
<evidence type="ECO:0000256" key="1">
    <source>
        <dbReference type="SAM" id="MobiDB-lite"/>
    </source>
</evidence>
<protein>
    <recommendedName>
        <fullName evidence="3">DNA polymerase delta subunit 4</fullName>
    </recommendedName>
</protein>
<dbReference type="PANTHER" id="PTHR14303:SF0">
    <property type="entry name" value="DNA POLYMERASE DELTA SUBUNIT 4"/>
    <property type="match status" value="1"/>
</dbReference>
<dbReference type="AlphaFoldDB" id="A0A7S3BCV9"/>
<sequence>MTQGGGGVAAALRQRKPAATPEAKKPQNQSRLGFRPAPKGEQPKLSAEQVEAKLKSFDMDATYGPCLGITRMQRWERAVKWGLQPPEEVKALLQAGAAGDCLWEGRV</sequence>
<dbReference type="EMBL" id="HBHY01003870">
    <property type="protein sequence ID" value="CAE0129461.1"/>
    <property type="molecule type" value="Transcribed_RNA"/>
</dbReference>
<dbReference type="GO" id="GO:0006261">
    <property type="term" value="P:DNA-templated DNA replication"/>
    <property type="evidence" value="ECO:0007669"/>
    <property type="project" value="TreeGrafter"/>
</dbReference>
<organism evidence="2">
    <name type="scientific">Prasinoderma singulare</name>
    <dbReference type="NCBI Taxonomy" id="676789"/>
    <lineage>
        <taxon>Eukaryota</taxon>
        <taxon>Viridiplantae</taxon>
        <taxon>Prasinodermophyta</taxon>
        <taxon>Prasinodermophyceae</taxon>
        <taxon>Prasinodermales</taxon>
        <taxon>Prasinodermaceae</taxon>
        <taxon>Prasinoderma</taxon>
    </lineage>
</organism>
<evidence type="ECO:0000313" key="2">
    <source>
        <dbReference type="EMBL" id="CAE0129461.1"/>
    </source>
</evidence>
<gene>
    <name evidence="2" type="ORF">PSIN1315_LOCUS2547</name>
</gene>
<evidence type="ECO:0008006" key="3">
    <source>
        <dbReference type="Google" id="ProtNLM"/>
    </source>
</evidence>
<name>A0A7S3BCV9_9VIRI</name>
<dbReference type="GO" id="GO:0043625">
    <property type="term" value="C:delta DNA polymerase complex"/>
    <property type="evidence" value="ECO:0007669"/>
    <property type="project" value="TreeGrafter"/>
</dbReference>
<reference evidence="2" key="1">
    <citation type="submission" date="2021-01" db="EMBL/GenBank/DDBJ databases">
        <authorList>
            <person name="Corre E."/>
            <person name="Pelletier E."/>
            <person name="Niang G."/>
            <person name="Scheremetjew M."/>
            <person name="Finn R."/>
            <person name="Kale V."/>
            <person name="Holt S."/>
            <person name="Cochrane G."/>
            <person name="Meng A."/>
            <person name="Brown T."/>
            <person name="Cohen L."/>
        </authorList>
    </citation>
    <scope>NUCLEOTIDE SEQUENCE</scope>
    <source>
        <strain evidence="2">RCC927</strain>
    </source>
</reference>
<dbReference type="InterPro" id="IPR007218">
    <property type="entry name" value="DNA_pol_delta_4"/>
</dbReference>